<dbReference type="PANTHER" id="PTHR32119:SF2">
    <property type="entry name" value="OROTIDINE 5'-PHOSPHATE DECARBOXYLASE"/>
    <property type="match status" value="1"/>
</dbReference>
<feature type="binding site" evidence="7">
    <location>
        <position position="37"/>
    </location>
    <ligand>
        <name>substrate</name>
    </ligand>
</feature>
<dbReference type="SUPFAM" id="SSF51366">
    <property type="entry name" value="Ribulose-phoshate binding barrel"/>
    <property type="match status" value="1"/>
</dbReference>
<evidence type="ECO:0000256" key="7">
    <source>
        <dbReference type="HAMAP-Rule" id="MF_01200"/>
    </source>
</evidence>
<name>A0ABT0GIR3_9GAMM</name>
<comment type="caution">
    <text evidence="10">The sequence shown here is derived from an EMBL/GenBank/DDBJ whole genome shotgun (WGS) entry which is preliminary data.</text>
</comment>
<comment type="catalytic activity">
    <reaction evidence="6 7 8">
        <text>orotidine 5'-phosphate + H(+) = UMP + CO2</text>
        <dbReference type="Rhea" id="RHEA:11596"/>
        <dbReference type="ChEBI" id="CHEBI:15378"/>
        <dbReference type="ChEBI" id="CHEBI:16526"/>
        <dbReference type="ChEBI" id="CHEBI:57538"/>
        <dbReference type="ChEBI" id="CHEBI:57865"/>
        <dbReference type="EC" id="4.1.1.23"/>
    </reaction>
</comment>
<comment type="subunit">
    <text evidence="7">Homodimer.</text>
</comment>
<evidence type="ECO:0000256" key="5">
    <source>
        <dbReference type="ARBA" id="ARBA00023239"/>
    </source>
</evidence>
<evidence type="ECO:0000256" key="8">
    <source>
        <dbReference type="RuleBase" id="RU000512"/>
    </source>
</evidence>
<gene>
    <name evidence="7 10" type="primary">pyrF</name>
    <name evidence="10" type="ORF">M0G41_12190</name>
</gene>
<dbReference type="InterPro" id="IPR013785">
    <property type="entry name" value="Aldolase_TIM"/>
</dbReference>
<comment type="function">
    <text evidence="1 7">Catalyzes the decarboxylation of orotidine 5'-monophosphate (OMP) to uridine 5'-monophosphate (UMP).</text>
</comment>
<keyword evidence="11" id="KW-1185">Reference proteome</keyword>
<dbReference type="InterPro" id="IPR047596">
    <property type="entry name" value="OMPdecase_bac"/>
</dbReference>
<comment type="similarity">
    <text evidence="7">Belongs to the OMP decarboxylase family. Type 1 subfamily.</text>
</comment>
<feature type="binding site" evidence="7">
    <location>
        <position position="15"/>
    </location>
    <ligand>
        <name>substrate</name>
    </ligand>
</feature>
<comment type="pathway">
    <text evidence="2 7 8">Pyrimidine metabolism; UMP biosynthesis via de novo pathway; UMP from orotate: step 2/2.</text>
</comment>
<dbReference type="Pfam" id="PF00215">
    <property type="entry name" value="OMPdecase"/>
    <property type="match status" value="1"/>
</dbReference>
<dbReference type="EC" id="4.1.1.23" evidence="7"/>
<dbReference type="CDD" id="cd04725">
    <property type="entry name" value="OMP_decarboxylase_like"/>
    <property type="match status" value="1"/>
</dbReference>
<feature type="active site" description="Proton donor" evidence="7">
    <location>
        <position position="67"/>
    </location>
</feature>
<feature type="binding site" evidence="7">
    <location>
        <position position="189"/>
    </location>
    <ligand>
        <name>substrate</name>
    </ligand>
</feature>
<evidence type="ECO:0000256" key="3">
    <source>
        <dbReference type="ARBA" id="ARBA00022793"/>
    </source>
</evidence>
<keyword evidence="5 7" id="KW-0456">Lyase</keyword>
<feature type="binding site" evidence="7">
    <location>
        <position position="210"/>
    </location>
    <ligand>
        <name>substrate</name>
    </ligand>
</feature>
<feature type="binding site" evidence="7">
    <location>
        <position position="209"/>
    </location>
    <ligand>
        <name>substrate</name>
    </ligand>
</feature>
<feature type="binding site" evidence="7">
    <location>
        <position position="180"/>
    </location>
    <ligand>
        <name>substrate</name>
    </ligand>
</feature>
<dbReference type="EMBL" id="JALNMH010000009">
    <property type="protein sequence ID" value="MCK7594427.1"/>
    <property type="molecule type" value="Genomic_DNA"/>
</dbReference>
<dbReference type="PANTHER" id="PTHR32119">
    <property type="entry name" value="OROTIDINE 5'-PHOSPHATE DECARBOXYLASE"/>
    <property type="match status" value="1"/>
</dbReference>
<feature type="binding site" evidence="7">
    <location>
        <begin position="65"/>
        <end position="74"/>
    </location>
    <ligand>
        <name>substrate</name>
    </ligand>
</feature>
<dbReference type="InterPro" id="IPR011060">
    <property type="entry name" value="RibuloseP-bd_barrel"/>
</dbReference>
<evidence type="ECO:0000256" key="1">
    <source>
        <dbReference type="ARBA" id="ARBA00002356"/>
    </source>
</evidence>
<dbReference type="SMART" id="SM00934">
    <property type="entry name" value="OMPdecase"/>
    <property type="match status" value="1"/>
</dbReference>
<evidence type="ECO:0000256" key="2">
    <source>
        <dbReference type="ARBA" id="ARBA00004861"/>
    </source>
</evidence>
<proteinExistence type="inferred from homology"/>
<dbReference type="InterPro" id="IPR014732">
    <property type="entry name" value="OMPdecase"/>
</dbReference>
<dbReference type="NCBIfam" id="TIGR01740">
    <property type="entry name" value="pyrF"/>
    <property type="match status" value="1"/>
</dbReference>
<keyword evidence="3 7" id="KW-0210">Decarboxylase</keyword>
<dbReference type="NCBIfam" id="NF001273">
    <property type="entry name" value="PRK00230.1"/>
    <property type="match status" value="1"/>
</dbReference>
<dbReference type="RefSeq" id="WP_248209608.1">
    <property type="nucleotide sequence ID" value="NZ_JALNMH010000009.1"/>
</dbReference>
<evidence type="ECO:0000313" key="10">
    <source>
        <dbReference type="EMBL" id="MCK7594427.1"/>
    </source>
</evidence>
<dbReference type="InterPro" id="IPR001754">
    <property type="entry name" value="OMPdeCOase_dom"/>
</dbReference>
<dbReference type="HAMAP" id="MF_01200_B">
    <property type="entry name" value="OMPdecase_type1_B"/>
    <property type="match status" value="1"/>
</dbReference>
<feature type="domain" description="Orotidine 5'-phosphate decarboxylase" evidence="9">
    <location>
        <begin position="9"/>
        <end position="225"/>
    </location>
</feature>
<evidence type="ECO:0000313" key="11">
    <source>
        <dbReference type="Proteomes" id="UP001431449"/>
    </source>
</evidence>
<dbReference type="GO" id="GO:0004590">
    <property type="term" value="F:orotidine-5'-phosphate decarboxylase activity"/>
    <property type="evidence" value="ECO:0007669"/>
    <property type="project" value="UniProtKB-EC"/>
</dbReference>
<organism evidence="10 11">
    <name type="scientific">Pseudomarimonas salicorniae</name>
    <dbReference type="NCBI Taxonomy" id="2933270"/>
    <lineage>
        <taxon>Bacteria</taxon>
        <taxon>Pseudomonadati</taxon>
        <taxon>Pseudomonadota</taxon>
        <taxon>Gammaproteobacteria</taxon>
        <taxon>Lysobacterales</taxon>
        <taxon>Lysobacteraceae</taxon>
        <taxon>Pseudomarimonas</taxon>
    </lineage>
</organism>
<reference evidence="10" key="1">
    <citation type="submission" date="2022-04" db="EMBL/GenBank/DDBJ databases">
        <title>Lysobacter sp. CAU 1642 isolated from sea sand.</title>
        <authorList>
            <person name="Kim W."/>
        </authorList>
    </citation>
    <scope>NUCLEOTIDE SEQUENCE</scope>
    <source>
        <strain evidence="10">CAU 1642</strain>
    </source>
</reference>
<sequence>MTEIPSRDRLIFALDVPSAAEARRWIDLLGDAITYYKLGMELLTSGDYFRVLEDLAGRGKQIFVDLKFHDVPATVGHAVAGIARYPVGLCTIHAQQSGMIEAAAAAKGSVKLLGVTVLTSMDASDLAELGITRGPEAQVLDRARAALRHGCDGVVASGQEAGALRSALGPEALIVCPGIRPGGPVGDDQKRTVDVATAFARGASHIVVGRPIRQAADPRAAAEAMQAEIAACFK</sequence>
<dbReference type="Gene3D" id="3.20.20.70">
    <property type="entry name" value="Aldolase class I"/>
    <property type="match status" value="1"/>
</dbReference>
<evidence type="ECO:0000256" key="6">
    <source>
        <dbReference type="ARBA" id="ARBA00049157"/>
    </source>
</evidence>
<accession>A0ABT0GIR3</accession>
<keyword evidence="4 7" id="KW-0665">Pyrimidine biosynthesis</keyword>
<dbReference type="Proteomes" id="UP001431449">
    <property type="component" value="Unassembled WGS sequence"/>
</dbReference>
<feature type="binding site" evidence="7">
    <location>
        <position position="119"/>
    </location>
    <ligand>
        <name>substrate</name>
    </ligand>
</feature>
<protein>
    <recommendedName>
        <fullName evidence="7">Orotidine 5'-phosphate decarboxylase</fullName>
        <ecNumber evidence="7">4.1.1.23</ecNumber>
    </recommendedName>
    <alternativeName>
        <fullName evidence="7">OMP decarboxylase</fullName>
        <shortName evidence="7">OMPDCase</shortName>
        <shortName evidence="7">OMPdecase</shortName>
    </alternativeName>
</protein>
<evidence type="ECO:0000259" key="9">
    <source>
        <dbReference type="SMART" id="SM00934"/>
    </source>
</evidence>
<dbReference type="PROSITE" id="PS00156">
    <property type="entry name" value="OMPDECASE"/>
    <property type="match status" value="1"/>
</dbReference>
<dbReference type="InterPro" id="IPR018089">
    <property type="entry name" value="OMPdecase_AS"/>
</dbReference>
<evidence type="ECO:0000256" key="4">
    <source>
        <dbReference type="ARBA" id="ARBA00022975"/>
    </source>
</evidence>